<dbReference type="SUPFAM" id="SSF46689">
    <property type="entry name" value="Homeodomain-like"/>
    <property type="match status" value="1"/>
</dbReference>
<feature type="transmembrane region" description="Helical" evidence="4">
    <location>
        <begin position="140"/>
        <end position="158"/>
    </location>
</feature>
<dbReference type="AlphaFoldDB" id="A0AAE3MA62"/>
<dbReference type="NCBIfam" id="NF047558">
    <property type="entry name" value="TPR_END_plus"/>
    <property type="match status" value="1"/>
</dbReference>
<organism evidence="6 7">
    <name type="scientific">Plebeiibacterium marinum</name>
    <dbReference type="NCBI Taxonomy" id="2992111"/>
    <lineage>
        <taxon>Bacteria</taxon>
        <taxon>Pseudomonadati</taxon>
        <taxon>Bacteroidota</taxon>
        <taxon>Bacteroidia</taxon>
        <taxon>Marinilabiliales</taxon>
        <taxon>Marinilabiliaceae</taxon>
        <taxon>Plebeiibacterium</taxon>
    </lineage>
</organism>
<keyword evidence="4" id="KW-0472">Membrane</keyword>
<feature type="domain" description="HTH araC/xylS-type" evidence="5">
    <location>
        <begin position="13"/>
        <end position="112"/>
    </location>
</feature>
<dbReference type="InterPro" id="IPR020449">
    <property type="entry name" value="Tscrpt_reg_AraC-type_HTH"/>
</dbReference>
<evidence type="ECO:0000259" key="5">
    <source>
        <dbReference type="PROSITE" id="PS01124"/>
    </source>
</evidence>
<dbReference type="SMART" id="SM00028">
    <property type="entry name" value="TPR"/>
    <property type="match status" value="3"/>
</dbReference>
<sequence length="652" mass="75102">MPQRHNSENKFIENLTSIVEENLSDENFGVKKLAEKACMSREQIYRKLKAYNNYSASQFIREIRLNKAKEMLLKSEKNISEIAYLVGFSSPSYFIKCFHEHFGHTPGEYINHLEEIKTQDIPKPTTYNPLKEINKKPIRAISLLMACSIAIITIFFWPKKNGTPSDISEKSIIVLPFKNYSNNASNQYLADGIMEDLLNFLFWISDLKVVSRTTSEQFRDTNLSTKEICKNMNVNYILEGSIRKQDSALKICTQLIDGKKDKHIWSKVFERETTDILGIQNEIAIQVAKELKSVISNQEMKQIKKLPTKNSEAYDAYLKGQFLLNKTNSSLRIDVDADAMFTSIKYFEKAIAMDSDFVQAYIGLANAHSGLSGWGYTPGINDWMIADSIIEKVLIIDPLLGEAHAMKGAIHFWGGKRNFDGALIEFEKALKLNPNYPPLYQWYAQLLMITGPMEDARKYVNKALEIEPYYWVTHNLSAYIHYFEEKYTEALKDCQTAQDLYKDYIFNNWLFFLNYIKLGEDEKAIKELQTILESNPKTTEYSKQIPAIYKLGGIKGIIKWIAEAQAQSTSPVAGIGRSPYIISWWYAMLGDKDNCIKWLNKCTERKSIGYMTSLAVSNPDFDFLRDDPRFLKFLEKIGVLKYHVKNSEKQKT</sequence>
<dbReference type="InterPro" id="IPR018060">
    <property type="entry name" value="HTH_AraC"/>
</dbReference>
<keyword evidence="1" id="KW-0805">Transcription regulation</keyword>
<dbReference type="Proteomes" id="UP001207408">
    <property type="component" value="Unassembled WGS sequence"/>
</dbReference>
<evidence type="ECO:0000313" key="7">
    <source>
        <dbReference type="Proteomes" id="UP001207408"/>
    </source>
</evidence>
<dbReference type="GO" id="GO:0003700">
    <property type="term" value="F:DNA-binding transcription factor activity"/>
    <property type="evidence" value="ECO:0007669"/>
    <property type="project" value="InterPro"/>
</dbReference>
<dbReference type="PROSITE" id="PS01124">
    <property type="entry name" value="HTH_ARAC_FAMILY_2"/>
    <property type="match status" value="1"/>
</dbReference>
<dbReference type="Pfam" id="PF13181">
    <property type="entry name" value="TPR_8"/>
    <property type="match status" value="1"/>
</dbReference>
<accession>A0AAE3MA62</accession>
<dbReference type="SMART" id="SM00342">
    <property type="entry name" value="HTH_ARAC"/>
    <property type="match status" value="1"/>
</dbReference>
<keyword evidence="4" id="KW-1133">Transmembrane helix</keyword>
<keyword evidence="2" id="KW-0238">DNA-binding</keyword>
<name>A0AAE3MA62_9BACT</name>
<keyword evidence="3" id="KW-0804">Transcription</keyword>
<evidence type="ECO:0000256" key="1">
    <source>
        <dbReference type="ARBA" id="ARBA00023015"/>
    </source>
</evidence>
<proteinExistence type="predicted"/>
<keyword evidence="4" id="KW-0812">Transmembrane</keyword>
<dbReference type="PANTHER" id="PTHR43280:SF2">
    <property type="entry name" value="HTH-TYPE TRANSCRIPTIONAL REGULATOR EXSA"/>
    <property type="match status" value="1"/>
</dbReference>
<comment type="caution">
    <text evidence="6">The sequence shown here is derived from an EMBL/GenBank/DDBJ whole genome shotgun (WGS) entry which is preliminary data.</text>
</comment>
<dbReference type="InterPro" id="IPR019734">
    <property type="entry name" value="TPR_rpt"/>
</dbReference>
<dbReference type="Gene3D" id="3.40.50.10070">
    <property type="entry name" value="TolB, N-terminal domain"/>
    <property type="match status" value="1"/>
</dbReference>
<dbReference type="SUPFAM" id="SSF48452">
    <property type="entry name" value="TPR-like"/>
    <property type="match status" value="2"/>
</dbReference>
<evidence type="ECO:0000256" key="2">
    <source>
        <dbReference type="ARBA" id="ARBA00023125"/>
    </source>
</evidence>
<protein>
    <submittedName>
        <fullName evidence="6">Helix-turn-helix domain-containing protein</fullName>
    </submittedName>
</protein>
<dbReference type="Gene3D" id="1.10.10.60">
    <property type="entry name" value="Homeodomain-like"/>
    <property type="match status" value="2"/>
</dbReference>
<dbReference type="GO" id="GO:0043565">
    <property type="term" value="F:sequence-specific DNA binding"/>
    <property type="evidence" value="ECO:0007669"/>
    <property type="project" value="InterPro"/>
</dbReference>
<dbReference type="PANTHER" id="PTHR43280">
    <property type="entry name" value="ARAC-FAMILY TRANSCRIPTIONAL REGULATOR"/>
    <property type="match status" value="1"/>
</dbReference>
<keyword evidence="7" id="KW-1185">Reference proteome</keyword>
<dbReference type="RefSeq" id="WP_301197294.1">
    <property type="nucleotide sequence ID" value="NZ_JAPDPI010000001.1"/>
</dbReference>
<evidence type="ECO:0000313" key="6">
    <source>
        <dbReference type="EMBL" id="MCW3804071.1"/>
    </source>
</evidence>
<dbReference type="InterPro" id="IPR009057">
    <property type="entry name" value="Homeodomain-like_sf"/>
</dbReference>
<dbReference type="EMBL" id="JAPDPI010000001">
    <property type="protein sequence ID" value="MCW3804071.1"/>
    <property type="molecule type" value="Genomic_DNA"/>
</dbReference>
<gene>
    <name evidence="6" type="ORF">OM074_00450</name>
</gene>
<evidence type="ECO:0000256" key="3">
    <source>
        <dbReference type="ARBA" id="ARBA00023163"/>
    </source>
</evidence>
<dbReference type="Gene3D" id="1.25.40.10">
    <property type="entry name" value="Tetratricopeptide repeat domain"/>
    <property type="match status" value="1"/>
</dbReference>
<dbReference type="InterPro" id="IPR011990">
    <property type="entry name" value="TPR-like_helical_dom_sf"/>
</dbReference>
<evidence type="ECO:0000256" key="4">
    <source>
        <dbReference type="SAM" id="Phobius"/>
    </source>
</evidence>
<dbReference type="PRINTS" id="PR00032">
    <property type="entry name" value="HTHARAC"/>
</dbReference>
<reference evidence="6" key="1">
    <citation type="submission" date="2022-10" db="EMBL/GenBank/DDBJ databases">
        <authorList>
            <person name="Yu W.X."/>
        </authorList>
    </citation>
    <scope>NUCLEOTIDE SEQUENCE</scope>
    <source>
        <strain evidence="6">D04</strain>
    </source>
</reference>
<dbReference type="Pfam" id="PF12833">
    <property type="entry name" value="HTH_18"/>
    <property type="match status" value="1"/>
</dbReference>